<gene>
    <name evidence="1" type="ORF">ABEB36_015035</name>
</gene>
<name>A0ABD1E1N5_HYPHA</name>
<reference evidence="1 2" key="1">
    <citation type="submission" date="2024-05" db="EMBL/GenBank/DDBJ databases">
        <title>Genetic variation in Jamaican populations of the coffee berry borer (Hypothenemus hampei).</title>
        <authorList>
            <person name="Errbii M."/>
            <person name="Myrie A."/>
        </authorList>
    </citation>
    <scope>NUCLEOTIDE SEQUENCE [LARGE SCALE GENOMIC DNA]</scope>
    <source>
        <strain evidence="1">JA-Hopewell-2020-01-JO</strain>
        <tissue evidence="1">Whole body</tissue>
    </source>
</reference>
<evidence type="ECO:0000313" key="1">
    <source>
        <dbReference type="EMBL" id="KAL1488572.1"/>
    </source>
</evidence>
<accession>A0ABD1E1N5</accession>
<protein>
    <submittedName>
        <fullName evidence="1">Uncharacterized protein</fullName>
    </submittedName>
</protein>
<sequence>MPRRPNNSLFPRWSHKADEEAVNFENRPVEKVESEDFDKETFKNYLDEYIGAKRVNCCARTWGKTVQKAWKKSKASATARAKKPYWWSQKVESLRKARNKLNKKIRLEKRLAWESLCRELDEVVFDQAYQITCKKLHLTGPFYKMSDNFRARGCTPSPLHTGGAIKEVALHSPQVSRRLMSELLVMQTIPTEWKKTKLVLIHKSGKPVDMSGA</sequence>
<dbReference type="Proteomes" id="UP001566132">
    <property type="component" value="Unassembled WGS sequence"/>
</dbReference>
<organism evidence="1 2">
    <name type="scientific">Hypothenemus hampei</name>
    <name type="common">Coffee berry borer</name>
    <dbReference type="NCBI Taxonomy" id="57062"/>
    <lineage>
        <taxon>Eukaryota</taxon>
        <taxon>Metazoa</taxon>
        <taxon>Ecdysozoa</taxon>
        <taxon>Arthropoda</taxon>
        <taxon>Hexapoda</taxon>
        <taxon>Insecta</taxon>
        <taxon>Pterygota</taxon>
        <taxon>Neoptera</taxon>
        <taxon>Endopterygota</taxon>
        <taxon>Coleoptera</taxon>
        <taxon>Polyphaga</taxon>
        <taxon>Cucujiformia</taxon>
        <taxon>Curculionidae</taxon>
        <taxon>Scolytinae</taxon>
        <taxon>Hypothenemus</taxon>
    </lineage>
</organism>
<comment type="caution">
    <text evidence="1">The sequence shown here is derived from an EMBL/GenBank/DDBJ whole genome shotgun (WGS) entry which is preliminary data.</text>
</comment>
<dbReference type="EMBL" id="JBDJPC010000014">
    <property type="protein sequence ID" value="KAL1488572.1"/>
    <property type="molecule type" value="Genomic_DNA"/>
</dbReference>
<proteinExistence type="predicted"/>
<keyword evidence="2" id="KW-1185">Reference proteome</keyword>
<dbReference type="AlphaFoldDB" id="A0ABD1E1N5"/>
<evidence type="ECO:0000313" key="2">
    <source>
        <dbReference type="Proteomes" id="UP001566132"/>
    </source>
</evidence>